<dbReference type="RefSeq" id="WP_184803295.1">
    <property type="nucleotide sequence ID" value="NZ_JACIIZ010000010.1"/>
</dbReference>
<name>A0A7X0EDU5_9PROT</name>
<dbReference type="Proteomes" id="UP000539175">
    <property type="component" value="Unassembled WGS sequence"/>
</dbReference>
<keyword evidence="4" id="KW-0472">Membrane</keyword>
<reference evidence="6 7" key="1">
    <citation type="submission" date="2020-08" db="EMBL/GenBank/DDBJ databases">
        <title>Genomic Encyclopedia of Type Strains, Phase IV (KMG-IV): sequencing the most valuable type-strain genomes for metagenomic binning, comparative biology and taxonomic classification.</title>
        <authorList>
            <person name="Goeker M."/>
        </authorList>
    </citation>
    <scope>NUCLEOTIDE SEQUENCE [LARGE SCALE GENOMIC DNA]</scope>
    <source>
        <strain evidence="6 7">DSM 22198</strain>
    </source>
</reference>
<evidence type="ECO:0000256" key="2">
    <source>
        <dbReference type="ARBA" id="ARBA00022771"/>
    </source>
</evidence>
<keyword evidence="4" id="KW-1133">Transmembrane helix</keyword>
<evidence type="ECO:0000259" key="5">
    <source>
        <dbReference type="PROSITE" id="PS01358"/>
    </source>
</evidence>
<dbReference type="EMBL" id="JACIIZ010000010">
    <property type="protein sequence ID" value="MBB6253167.1"/>
    <property type="molecule type" value="Genomic_DNA"/>
</dbReference>
<dbReference type="GO" id="GO:0008270">
    <property type="term" value="F:zinc ion binding"/>
    <property type="evidence" value="ECO:0007669"/>
    <property type="project" value="UniProtKB-KW"/>
</dbReference>
<evidence type="ECO:0000313" key="6">
    <source>
        <dbReference type="EMBL" id="MBB6253167.1"/>
    </source>
</evidence>
<protein>
    <recommendedName>
        <fullName evidence="5">RanBP2-type domain-containing protein</fullName>
    </recommendedName>
</protein>
<comment type="caution">
    <text evidence="6">The sequence shown here is derived from an EMBL/GenBank/DDBJ whole genome shotgun (WGS) entry which is preliminary data.</text>
</comment>
<organism evidence="6 7">
    <name type="scientific">Nitrospirillum iridis</name>
    <dbReference type="NCBI Taxonomy" id="765888"/>
    <lineage>
        <taxon>Bacteria</taxon>
        <taxon>Pseudomonadati</taxon>
        <taxon>Pseudomonadota</taxon>
        <taxon>Alphaproteobacteria</taxon>
        <taxon>Rhodospirillales</taxon>
        <taxon>Azospirillaceae</taxon>
        <taxon>Nitrospirillum</taxon>
    </lineage>
</organism>
<dbReference type="InterPro" id="IPR001876">
    <property type="entry name" value="Znf_RanBP2"/>
</dbReference>
<dbReference type="PROSITE" id="PS01358">
    <property type="entry name" value="ZF_RANBP2_1"/>
    <property type="match status" value="1"/>
</dbReference>
<keyword evidence="1" id="KW-0479">Metal-binding</keyword>
<feature type="transmembrane region" description="Helical" evidence="4">
    <location>
        <begin position="190"/>
        <end position="208"/>
    </location>
</feature>
<dbReference type="AlphaFoldDB" id="A0A7X0EDU5"/>
<keyword evidence="3" id="KW-0862">Zinc</keyword>
<feature type="domain" description="RanBP2-type" evidence="5">
    <location>
        <begin position="6"/>
        <end position="25"/>
    </location>
</feature>
<evidence type="ECO:0000256" key="4">
    <source>
        <dbReference type="SAM" id="Phobius"/>
    </source>
</evidence>
<evidence type="ECO:0000313" key="7">
    <source>
        <dbReference type="Proteomes" id="UP000539175"/>
    </source>
</evidence>
<feature type="transmembrane region" description="Helical" evidence="4">
    <location>
        <begin position="228"/>
        <end position="249"/>
    </location>
</feature>
<proteinExistence type="predicted"/>
<keyword evidence="4" id="KW-0812">Transmembrane</keyword>
<evidence type="ECO:0000256" key="1">
    <source>
        <dbReference type="ARBA" id="ARBA00022723"/>
    </source>
</evidence>
<keyword evidence="7" id="KW-1185">Reference proteome</keyword>
<gene>
    <name evidence="6" type="ORF">FHS74_003736</name>
</gene>
<sequence>MSATNWQCALCGAVNPGESVFCGNCGTASATQSGLAPGKSPAAGAVENTAKTIGGAAAPEILSSSVHGQRSAPGRLLGGLKVYTGVVTVAERNIEKHTETQSVYGEPGHVVATHTIDTFTHDIRFRLIVQDAGRSLQIPVQVNIDRTFLFVQDGDLVTLIGRPAREGLFEDPAILNHAGRFTMMPAGWRWRAIISAWLAVIGGYYSWSFTTPLLEQDLQQQYRYLFNLLHWGGGIACLVAAFLLARHWWRRGTLKRAVRQITANFGESWTRRRYQNPTGTVEGVFAFSRGTSQPTEWISFRLGLAGQDGKVQDWIAAAAPQRELVTDLRRGDQVELHGRFATGIIHQPRRITLSVGT</sequence>
<evidence type="ECO:0000256" key="3">
    <source>
        <dbReference type="ARBA" id="ARBA00022833"/>
    </source>
</evidence>
<keyword evidence="2" id="KW-0863">Zinc-finger</keyword>
<accession>A0A7X0EDU5</accession>